<dbReference type="AlphaFoldDB" id="A0A1V9G730"/>
<accession>A0A1V9G730</accession>
<protein>
    <submittedName>
        <fullName evidence="1">Uncharacterized protein</fullName>
    </submittedName>
</protein>
<reference evidence="1 2" key="1">
    <citation type="submission" date="2016-03" db="EMBL/GenBank/DDBJ databases">
        <title>Niastella vici sp. nov., isolated from farmland soil.</title>
        <authorList>
            <person name="Chen L."/>
            <person name="Wang D."/>
            <person name="Yang S."/>
            <person name="Wang G."/>
        </authorList>
    </citation>
    <scope>NUCLEOTIDE SEQUENCE [LARGE SCALE GENOMIC DNA]</scope>
    <source>
        <strain evidence="1 2">DJ57</strain>
    </source>
</reference>
<dbReference type="EMBL" id="LVYD01000002">
    <property type="protein sequence ID" value="OQP66423.1"/>
    <property type="molecule type" value="Genomic_DNA"/>
</dbReference>
<dbReference type="STRING" id="1703345.A3860_13100"/>
<comment type="caution">
    <text evidence="1">The sequence shown here is derived from an EMBL/GenBank/DDBJ whole genome shotgun (WGS) entry which is preliminary data.</text>
</comment>
<dbReference type="OrthoDB" id="9839878at2"/>
<keyword evidence="2" id="KW-1185">Reference proteome</keyword>
<dbReference type="RefSeq" id="WP_081145364.1">
    <property type="nucleotide sequence ID" value="NZ_LVYD01000002.1"/>
</dbReference>
<sequence length="145" mass="16799">MKLFLFVFVSFMIVCCNSDELSLKIGKLNVVDSSKRGLYFYRVVNGLSTDAYFLSMKNDISRGFNNKEDFYFMVIDPLIYYKVKTDTVFIYTGTPAIPPAKFGFIVVQKSITALEEEQYEKMYKNNEIKKVVIDSIYTPDCNVTY</sequence>
<name>A0A1V9G730_9BACT</name>
<dbReference type="Proteomes" id="UP000192796">
    <property type="component" value="Unassembled WGS sequence"/>
</dbReference>
<evidence type="ECO:0000313" key="1">
    <source>
        <dbReference type="EMBL" id="OQP66423.1"/>
    </source>
</evidence>
<gene>
    <name evidence="1" type="ORF">A3860_13100</name>
</gene>
<proteinExistence type="predicted"/>
<organism evidence="1 2">
    <name type="scientific">Niastella vici</name>
    <dbReference type="NCBI Taxonomy" id="1703345"/>
    <lineage>
        <taxon>Bacteria</taxon>
        <taxon>Pseudomonadati</taxon>
        <taxon>Bacteroidota</taxon>
        <taxon>Chitinophagia</taxon>
        <taxon>Chitinophagales</taxon>
        <taxon>Chitinophagaceae</taxon>
        <taxon>Niastella</taxon>
    </lineage>
</organism>
<evidence type="ECO:0000313" key="2">
    <source>
        <dbReference type="Proteomes" id="UP000192796"/>
    </source>
</evidence>